<organism evidence="2 3">
    <name type="scientific">Halobacillus salinus</name>
    <dbReference type="NCBI Taxonomy" id="192814"/>
    <lineage>
        <taxon>Bacteria</taxon>
        <taxon>Bacillati</taxon>
        <taxon>Bacillota</taxon>
        <taxon>Bacilli</taxon>
        <taxon>Bacillales</taxon>
        <taxon>Bacillaceae</taxon>
        <taxon>Halobacillus</taxon>
    </lineage>
</organism>
<evidence type="ECO:0000256" key="1">
    <source>
        <dbReference type="SAM" id="Phobius"/>
    </source>
</evidence>
<feature type="transmembrane region" description="Helical" evidence="1">
    <location>
        <begin position="35"/>
        <end position="52"/>
    </location>
</feature>
<dbReference type="STRING" id="192814.GCA_900166575_00301"/>
<keyword evidence="3" id="KW-1185">Reference proteome</keyword>
<comment type="caution">
    <text evidence="2">The sequence shown here is derived from an EMBL/GenBank/DDBJ whole genome shotgun (WGS) entry which is preliminary data.</text>
</comment>
<reference evidence="2 3" key="1">
    <citation type="journal article" date="2003" name="Int. J. Syst. Evol. Microbiol.">
        <title>Halobacillus salinus sp. nov., isolated from a salt lake on the coast of the East Sea in Korea.</title>
        <authorList>
            <person name="Yoon J.H."/>
            <person name="Kang K.H."/>
            <person name="Park Y.H."/>
        </authorList>
    </citation>
    <scope>NUCLEOTIDE SEQUENCE [LARGE SCALE GENOMIC DNA]</scope>
    <source>
        <strain evidence="2 3">HSL-3</strain>
    </source>
</reference>
<dbReference type="RefSeq" id="WP_135326164.1">
    <property type="nucleotide sequence ID" value="NZ_SRJC01000001.1"/>
</dbReference>
<name>A0A4Z0H203_9BACI</name>
<gene>
    <name evidence="2" type="ORF">E4663_00035</name>
</gene>
<evidence type="ECO:0000313" key="3">
    <source>
        <dbReference type="Proteomes" id="UP000297982"/>
    </source>
</evidence>
<keyword evidence="1" id="KW-0812">Transmembrane</keyword>
<dbReference type="EMBL" id="SRJC01000001">
    <property type="protein sequence ID" value="TGB03431.1"/>
    <property type="molecule type" value="Genomic_DNA"/>
</dbReference>
<accession>A0A4Z0H203</accession>
<keyword evidence="1" id="KW-0472">Membrane</keyword>
<dbReference type="AlphaFoldDB" id="A0A4Z0H203"/>
<sequence length="143" mass="16936">MYRLRPRMLPAVLTVLSVVGWNILAESLELATLWIVPYFSLILLFAWVRFYFHIDSDVLKYRIEWFGKPLLKVDVAPEEIKKLSFKRASWKNKAAVVKRKRGLPIRLVVLEDEAGYDRLIAFGEEHGIPIRKSRDYKILEKWY</sequence>
<dbReference type="Proteomes" id="UP000297982">
    <property type="component" value="Unassembled WGS sequence"/>
</dbReference>
<proteinExistence type="predicted"/>
<protein>
    <submittedName>
        <fullName evidence="2">Uncharacterized protein</fullName>
    </submittedName>
</protein>
<keyword evidence="1" id="KW-1133">Transmembrane helix</keyword>
<evidence type="ECO:0000313" key="2">
    <source>
        <dbReference type="EMBL" id="TGB03431.1"/>
    </source>
</evidence>